<dbReference type="InterPro" id="IPR001611">
    <property type="entry name" value="Leu-rich_rpt"/>
</dbReference>
<reference evidence="5" key="2">
    <citation type="submission" date="2025-08" db="UniProtKB">
        <authorList>
            <consortium name="Ensembl"/>
        </authorList>
    </citation>
    <scope>IDENTIFICATION</scope>
</reference>
<protein>
    <recommendedName>
        <fullName evidence="7">LRRNT domain-containing protein</fullName>
    </recommendedName>
</protein>
<dbReference type="GeneTree" id="ENSGT00940000155311"/>
<dbReference type="PROSITE" id="PS51450">
    <property type="entry name" value="LRR"/>
    <property type="match status" value="2"/>
</dbReference>
<evidence type="ECO:0000313" key="5">
    <source>
        <dbReference type="Ensembl" id="ENSPANP00000053263.1"/>
    </source>
</evidence>
<dbReference type="Proteomes" id="UP000028761">
    <property type="component" value="Chromosome 17"/>
</dbReference>
<dbReference type="InterPro" id="IPR050541">
    <property type="entry name" value="LRR_TM_domain-containing"/>
</dbReference>
<evidence type="ECO:0000256" key="2">
    <source>
        <dbReference type="ARBA" id="ARBA00022729"/>
    </source>
</evidence>
<dbReference type="AlphaFoldDB" id="A0A8I5N1P1"/>
<dbReference type="PANTHER" id="PTHR24369">
    <property type="entry name" value="ANTIGEN BSP, PUTATIVE-RELATED"/>
    <property type="match status" value="1"/>
</dbReference>
<dbReference type="InterPro" id="IPR003591">
    <property type="entry name" value="Leu-rich_rpt_typical-subtyp"/>
</dbReference>
<evidence type="ECO:0000256" key="3">
    <source>
        <dbReference type="ARBA" id="ARBA00022737"/>
    </source>
</evidence>
<dbReference type="PANTHER" id="PTHR24369:SF210">
    <property type="entry name" value="CHAOPTIN-RELATED"/>
    <property type="match status" value="1"/>
</dbReference>
<proteinExistence type="predicted"/>
<dbReference type="Ensembl" id="ENSPANT00000067684.1">
    <property type="protein sequence ID" value="ENSPANP00000053263.1"/>
    <property type="gene ID" value="ENSPANG00000037780.1"/>
</dbReference>
<dbReference type="PRINTS" id="PR00019">
    <property type="entry name" value="LEURICHRPT"/>
</dbReference>
<keyword evidence="4" id="KW-0812">Transmembrane</keyword>
<dbReference type="Gene3D" id="3.80.10.10">
    <property type="entry name" value="Ribonuclease Inhibitor"/>
    <property type="match status" value="2"/>
</dbReference>
<keyword evidence="1" id="KW-0433">Leucine-rich repeat</keyword>
<dbReference type="SUPFAM" id="SSF52058">
    <property type="entry name" value="L domain-like"/>
    <property type="match status" value="1"/>
</dbReference>
<evidence type="ECO:0000256" key="1">
    <source>
        <dbReference type="ARBA" id="ARBA00022614"/>
    </source>
</evidence>
<dbReference type="GO" id="GO:0005886">
    <property type="term" value="C:plasma membrane"/>
    <property type="evidence" value="ECO:0007669"/>
    <property type="project" value="TreeGrafter"/>
</dbReference>
<reference evidence="5" key="3">
    <citation type="submission" date="2025-09" db="UniProtKB">
        <authorList>
            <consortium name="Ensembl"/>
        </authorList>
    </citation>
    <scope>IDENTIFICATION</scope>
</reference>
<name>A0A8I5N1P1_PAPAN</name>
<keyword evidence="4" id="KW-1133">Transmembrane helix</keyword>
<reference evidence="5 6" key="1">
    <citation type="submission" date="2012-03" db="EMBL/GenBank/DDBJ databases">
        <title>Whole Genome Assembly of Papio anubis.</title>
        <authorList>
            <person name="Liu Y.L."/>
            <person name="Abraham K.A."/>
            <person name="Akbar H.A."/>
            <person name="Ali S.A."/>
            <person name="Anosike U.A."/>
            <person name="Aqrawi P.A."/>
            <person name="Arias F.A."/>
            <person name="Attaway T.A."/>
            <person name="Awwad R.A."/>
            <person name="Babu C.B."/>
            <person name="Bandaranaike D.B."/>
            <person name="Battles P.B."/>
            <person name="Bell A.B."/>
            <person name="Beltran B.B."/>
            <person name="Berhane-Mersha D.B."/>
            <person name="Bess C.B."/>
            <person name="Bickham C.B."/>
            <person name="Bolden T.B."/>
            <person name="Carter K.C."/>
            <person name="Chau D.C."/>
            <person name="Chavez A.C."/>
            <person name="Clerc-Blankenburg K.C."/>
            <person name="Coyle M.C."/>
            <person name="Dao M.D."/>
            <person name="Davila M.L.D."/>
            <person name="Davy-Carroll L.D."/>
            <person name="Denson S.D."/>
            <person name="Dinh H.D."/>
            <person name="Fernandez S.F."/>
            <person name="Fernando P.F."/>
            <person name="Forbes L.F."/>
            <person name="Francis C.F."/>
            <person name="Francisco L.F."/>
            <person name="Fu Q.F."/>
            <person name="Garcia-Iii R.G."/>
            <person name="Garrett T.G."/>
            <person name="Gross S.G."/>
            <person name="Gubbala S.G."/>
            <person name="Hirani K.H."/>
            <person name="Hogues M.H."/>
            <person name="Hollins B.H."/>
            <person name="Jackson L.J."/>
            <person name="Javaid M.J."/>
            <person name="Jhangiani S.J."/>
            <person name="Johnson A.J."/>
            <person name="Johnson B.J."/>
            <person name="Jones J.J."/>
            <person name="Joshi V.J."/>
            <person name="Kalu J.K."/>
            <person name="Khan N.K."/>
            <person name="Korchina V.K."/>
            <person name="Kovar C.K."/>
            <person name="Lago L.L."/>
            <person name="Lara F.L."/>
            <person name="Le T.-K.L."/>
            <person name="Lee S.L."/>
            <person name="Legall-Iii F.L."/>
            <person name="Lemon S.L."/>
            <person name="Liu J.L."/>
            <person name="Liu Y.-S.L."/>
            <person name="Liyanage D.L."/>
            <person name="Lopez J.L."/>
            <person name="Lorensuhewa L.L."/>
            <person name="Mata R.M."/>
            <person name="Mathew T.M."/>
            <person name="Mercado C.M."/>
            <person name="Mercado I.M."/>
            <person name="Morales K.M."/>
            <person name="Morgan M.M."/>
            <person name="Munidasa M.M."/>
            <person name="Ngo D.N."/>
            <person name="Nguyen L.N."/>
            <person name="Nguyen T.N."/>
            <person name="Nguyen N.N."/>
            <person name="Obregon M.O."/>
            <person name="Okwuonu G.O."/>
            <person name="Ongeri F.O."/>
            <person name="Onwere C.O."/>
            <person name="Osifeso I.O."/>
            <person name="Parra A.P."/>
            <person name="Patil S.P."/>
            <person name="Perez A.P."/>
            <person name="Perez Y.P."/>
            <person name="Pham C.P."/>
            <person name="Pu L.-L.P."/>
            <person name="Puazo M.P."/>
            <person name="Quiroz J.Q."/>
            <person name="Rouhana J.R."/>
            <person name="Ruiz M.R."/>
            <person name="Ruiz S.-J.R."/>
            <person name="Saada N.S."/>
            <person name="Santibanez J.S."/>
            <person name="Scheel M.S."/>
            <person name="Schneider B.S."/>
            <person name="Simmons D.S."/>
            <person name="Sisson I.S."/>
            <person name="Tang L.-Y.T."/>
            <person name="Thornton R.T."/>
            <person name="Tisius J.T."/>
            <person name="Toledanes G.T."/>
            <person name="Trejos Z.T."/>
            <person name="Usmani K.U."/>
            <person name="Varghese R.V."/>
            <person name="Vattathil S.V."/>
            <person name="Vee V.V."/>
            <person name="Walker D.W."/>
            <person name="Weissenberger G.W."/>
            <person name="White C.W."/>
            <person name="Williams A.W."/>
            <person name="Woodworth J.W."/>
            <person name="Wright R.W."/>
            <person name="Zhu Y.Z."/>
            <person name="Han Y.H."/>
            <person name="Newsham I.N."/>
            <person name="Nazareth L.N."/>
            <person name="Worley K.W."/>
            <person name="Muzny D.M."/>
            <person name="Rogers J.R."/>
            <person name="Gibbs R.G."/>
        </authorList>
    </citation>
    <scope>NUCLEOTIDE SEQUENCE [LARGE SCALE GENOMIC DNA]</scope>
</reference>
<keyword evidence="4" id="KW-0472">Membrane</keyword>
<accession>A0A8I5N1P1</accession>
<evidence type="ECO:0000256" key="4">
    <source>
        <dbReference type="SAM" id="Phobius"/>
    </source>
</evidence>
<evidence type="ECO:0008006" key="7">
    <source>
        <dbReference type="Google" id="ProtNLM"/>
    </source>
</evidence>
<organism evidence="5 6">
    <name type="scientific">Papio anubis</name>
    <name type="common">Olive baboon</name>
    <dbReference type="NCBI Taxonomy" id="9555"/>
    <lineage>
        <taxon>Eukaryota</taxon>
        <taxon>Metazoa</taxon>
        <taxon>Chordata</taxon>
        <taxon>Craniata</taxon>
        <taxon>Vertebrata</taxon>
        <taxon>Euteleostomi</taxon>
        <taxon>Mammalia</taxon>
        <taxon>Eutheria</taxon>
        <taxon>Euarchontoglires</taxon>
        <taxon>Primates</taxon>
        <taxon>Haplorrhini</taxon>
        <taxon>Catarrhini</taxon>
        <taxon>Cercopithecidae</taxon>
        <taxon>Cercopithecinae</taxon>
        <taxon>Papio</taxon>
    </lineage>
</organism>
<keyword evidence="3" id="KW-0677">Repeat</keyword>
<sequence length="413" mass="43779">MFGHPANGETPEWHLLVFFSPSIIVLARVPGRGVRPEGLSSHECLMPSSSQPFMEQGRGGCGHTSLTMAIVIVVASVFLTSLAAACPIPCTCPISGSVVDCGGLHLLCLPSRLPDGVRLLELSHNNLSHLLVGTFQGLWGLRVLLLSHNILRDLSGGALGGLSFLEQLDLSHNQLAHLPPDFSATLGSLLRLDLSHNLLTSLDPSSLWRLGSLEQLDLSHNQLAELIAGVFGGLFRLHWLSLAGNQLQRVEGAALAVMPGLEVLSLAGNDISELEAKAFATLGALGLLSLVGNRLQHLEFKAVAGIRTAGTRLLLADNPWTCDCDLQRAFGKLGHLRHLRVVDLGNLTCAGPERLSGAVLSGVEAQLCLAETATVLGITGAVLLTVAVAVLMAERKRRQGPEEAGELGSFLER</sequence>
<dbReference type="SMART" id="SM00369">
    <property type="entry name" value="LRR_TYP"/>
    <property type="match status" value="8"/>
</dbReference>
<dbReference type="InterPro" id="IPR032675">
    <property type="entry name" value="LRR_dom_sf"/>
</dbReference>
<evidence type="ECO:0000313" key="6">
    <source>
        <dbReference type="Proteomes" id="UP000028761"/>
    </source>
</evidence>
<keyword evidence="2" id="KW-0732">Signal</keyword>
<dbReference type="OMA" id="QMSLNPW"/>
<dbReference type="Pfam" id="PF13855">
    <property type="entry name" value="LRR_8"/>
    <property type="match status" value="2"/>
</dbReference>
<feature type="transmembrane region" description="Helical" evidence="4">
    <location>
        <begin position="373"/>
        <end position="393"/>
    </location>
</feature>
<keyword evidence="6" id="KW-1185">Reference proteome</keyword>